<dbReference type="GO" id="GO:0009403">
    <property type="term" value="P:toxin biosynthetic process"/>
    <property type="evidence" value="ECO:0007669"/>
    <property type="project" value="UniProtKB-ARBA"/>
</dbReference>
<keyword evidence="3 8" id="KW-0349">Heme</keyword>
<evidence type="ECO:0000256" key="2">
    <source>
        <dbReference type="ARBA" id="ARBA00010617"/>
    </source>
</evidence>
<evidence type="ECO:0000256" key="1">
    <source>
        <dbReference type="ARBA" id="ARBA00001971"/>
    </source>
</evidence>
<dbReference type="SUPFAM" id="SSF48264">
    <property type="entry name" value="Cytochrome P450"/>
    <property type="match status" value="1"/>
</dbReference>
<dbReference type="InterPro" id="IPR029058">
    <property type="entry name" value="AB_hydrolase_fold"/>
</dbReference>
<evidence type="ECO:0000256" key="4">
    <source>
        <dbReference type="ARBA" id="ARBA00022723"/>
    </source>
</evidence>
<dbReference type="Pfam" id="PF00067">
    <property type="entry name" value="p450"/>
    <property type="match status" value="1"/>
</dbReference>
<dbReference type="Gene3D" id="1.10.630.10">
    <property type="entry name" value="Cytochrome P450"/>
    <property type="match status" value="1"/>
</dbReference>
<dbReference type="PRINTS" id="PR00385">
    <property type="entry name" value="P450"/>
</dbReference>
<dbReference type="EMBL" id="JAFJYH010000529">
    <property type="protein sequence ID" value="KAG4411065.1"/>
    <property type="molecule type" value="Genomic_DNA"/>
</dbReference>
<evidence type="ECO:0000313" key="12">
    <source>
        <dbReference type="Proteomes" id="UP000664132"/>
    </source>
</evidence>
<dbReference type="InterPro" id="IPR050121">
    <property type="entry name" value="Cytochrome_P450_monoxygenase"/>
</dbReference>
<keyword evidence="10" id="KW-0472">Membrane</keyword>
<dbReference type="PANTHER" id="PTHR24305">
    <property type="entry name" value="CYTOCHROME P450"/>
    <property type="match status" value="1"/>
</dbReference>
<dbReference type="PRINTS" id="PR00463">
    <property type="entry name" value="EP450I"/>
</dbReference>
<gene>
    <name evidence="11" type="ORF">IFR04_015796</name>
</gene>
<evidence type="ECO:0008006" key="13">
    <source>
        <dbReference type="Google" id="ProtNLM"/>
    </source>
</evidence>
<comment type="caution">
    <text evidence="11">The sequence shown here is derived from an EMBL/GenBank/DDBJ whole genome shotgun (WGS) entry which is preliminary data.</text>
</comment>
<dbReference type="GO" id="GO:0020037">
    <property type="term" value="F:heme binding"/>
    <property type="evidence" value="ECO:0007669"/>
    <property type="project" value="InterPro"/>
</dbReference>
<keyword evidence="12" id="KW-1185">Reference proteome</keyword>
<accession>A0A8H7T250</accession>
<feature type="compositionally biased region" description="Low complexity" evidence="9">
    <location>
        <begin position="690"/>
        <end position="705"/>
    </location>
</feature>
<dbReference type="AlphaFoldDB" id="A0A8H7T250"/>
<feature type="binding site" description="axial binding residue" evidence="8">
    <location>
        <position position="448"/>
    </location>
    <ligand>
        <name>heme</name>
        <dbReference type="ChEBI" id="CHEBI:30413"/>
    </ligand>
    <ligandPart>
        <name>Fe</name>
        <dbReference type="ChEBI" id="CHEBI:18248"/>
    </ligandPart>
</feature>
<comment type="cofactor">
    <cofactor evidence="1 8">
        <name>heme</name>
        <dbReference type="ChEBI" id="CHEBI:30413"/>
    </cofactor>
</comment>
<dbReference type="OrthoDB" id="1470350at2759"/>
<dbReference type="PANTHER" id="PTHR24305:SF210">
    <property type="entry name" value="CYTOCHROME P450 MONOOXYGENASE ASQL-RELATED"/>
    <property type="match status" value="1"/>
</dbReference>
<dbReference type="InterPro" id="IPR001128">
    <property type="entry name" value="Cyt_P450"/>
</dbReference>
<comment type="similarity">
    <text evidence="2">Belongs to the cytochrome P450 family.</text>
</comment>
<organism evidence="11 12">
    <name type="scientific">Cadophora malorum</name>
    <dbReference type="NCBI Taxonomy" id="108018"/>
    <lineage>
        <taxon>Eukaryota</taxon>
        <taxon>Fungi</taxon>
        <taxon>Dikarya</taxon>
        <taxon>Ascomycota</taxon>
        <taxon>Pezizomycotina</taxon>
        <taxon>Leotiomycetes</taxon>
        <taxon>Helotiales</taxon>
        <taxon>Ploettnerulaceae</taxon>
        <taxon>Cadophora</taxon>
    </lineage>
</organism>
<proteinExistence type="inferred from homology"/>
<name>A0A8H7T250_9HELO</name>
<dbReference type="InterPro" id="IPR002401">
    <property type="entry name" value="Cyt_P450_E_grp-I"/>
</dbReference>
<dbReference type="GO" id="GO:0016705">
    <property type="term" value="F:oxidoreductase activity, acting on paired donors, with incorporation or reduction of molecular oxygen"/>
    <property type="evidence" value="ECO:0007669"/>
    <property type="project" value="InterPro"/>
</dbReference>
<feature type="compositionally biased region" description="Basic residues" evidence="9">
    <location>
        <begin position="863"/>
        <end position="874"/>
    </location>
</feature>
<evidence type="ECO:0000256" key="9">
    <source>
        <dbReference type="SAM" id="MobiDB-lite"/>
    </source>
</evidence>
<feature type="region of interest" description="Disordered" evidence="9">
    <location>
        <begin position="863"/>
        <end position="890"/>
    </location>
</feature>
<dbReference type="Proteomes" id="UP000664132">
    <property type="component" value="Unassembled WGS sequence"/>
</dbReference>
<dbReference type="PROSITE" id="PS00086">
    <property type="entry name" value="CYTOCHROME_P450"/>
    <property type="match status" value="1"/>
</dbReference>
<evidence type="ECO:0000256" key="5">
    <source>
        <dbReference type="ARBA" id="ARBA00023002"/>
    </source>
</evidence>
<dbReference type="FunFam" id="1.10.630.10:FF:000047">
    <property type="entry name" value="Cytochrome P450 monooxygenase"/>
    <property type="match status" value="1"/>
</dbReference>
<evidence type="ECO:0000256" key="8">
    <source>
        <dbReference type="PIRSR" id="PIRSR602401-1"/>
    </source>
</evidence>
<evidence type="ECO:0000256" key="3">
    <source>
        <dbReference type="ARBA" id="ARBA00022617"/>
    </source>
</evidence>
<dbReference type="Gene3D" id="3.40.50.1820">
    <property type="entry name" value="alpha/beta hydrolase"/>
    <property type="match status" value="2"/>
</dbReference>
<dbReference type="InterPro" id="IPR017972">
    <property type="entry name" value="Cyt_P450_CS"/>
</dbReference>
<feature type="transmembrane region" description="Helical" evidence="10">
    <location>
        <begin position="12"/>
        <end position="36"/>
    </location>
</feature>
<keyword evidence="10" id="KW-0812">Transmembrane</keyword>
<dbReference type="GO" id="GO:0004497">
    <property type="term" value="F:monooxygenase activity"/>
    <property type="evidence" value="ECO:0007669"/>
    <property type="project" value="UniProtKB-KW"/>
</dbReference>
<evidence type="ECO:0000256" key="10">
    <source>
        <dbReference type="SAM" id="Phobius"/>
    </source>
</evidence>
<keyword evidence="4 8" id="KW-0479">Metal-binding</keyword>
<sequence length="1031" mass="115808">MTYLTSFTSGNLPVLGLAFASLYLLYLGGTVIYNLYFHPLAKFPGPASRTGLHAGDYWELYKGSHPQSVKALHEKYGDVVRIRPDSLTFNTAAAWKDIYGVRPGKSQLQKDPQFYGITGEDRTDIVFSNDADHARMRKLLSHAFSDAALRQQEDLLTPYFELLVSRLKDQIDGPNEGKVDIKNWYNFLTFDIIGDMSFGESFHALEVGEYHKWMANLFGGVKYGRIMAIASFYQPARLFLDALVKFVPAIARAREEHLSFCKKKTEARLDMDTDRKDFMSYILRHNDEKGMSREELMNTSELLIIAGSETTATLLSGLTYYLLQTPQVYAKVQEEVRLAFQSADEITLKSIGQLPYLQACIEEALRMYPPVPIALPRRTKPEGDMIGGIFVPGNTSVAVSQLSTYYSITNFHEPERFAAERWLPNPPEEFSRDVKESLNPFSTGPRNCIGKNLAYNEMRSVMARMLWHFDMRLCDESQTWMDQKIFFMWEKPALNIVLSRPYEFRRPRSQRIQQPLYLLPSRQHNAGYELALQYWVKLSQNRLSTRLPAMVPPALSFTIPSIQEDVVLDCRVYHPASLAPTSISQLAEWNKKAAVVAHPYAPMGGSMDDPVVGCIVSLLLKQNFVVGTFNFRGAGASKGRTSWQAKAEQKDYISFVAFMVFYMHLLSPLPIPSGLPAFTRSNPELHELTPVPSQAVSPPQSSDSQYLSPISSADLPSSMLEKEGNVIGNTQPRLLLAGYSYGALITSLLPPIITSIISPFQTPAPGSAYAEIRLRADCLAAQQTQIVNTQISALLQTYTHRRGRSLNADEILYSKGRKPSGVRMGGGEDLRRASHDSFRGRGSFSIDAPELVRKSVDRVRSIGKHKRMSPKRHNTHDSVAFSTQSRPGSRHSLATSLADEKAVADDETILKAIPGAVDGLQIGYLLVSPLQGIINSLATLWTSKCWRERDSISEHEMKFTVDPTLAIFGDDDVFVSARRLRAWSEKLRVAGKEEGKCQFRHVEVPGAGHFWHDRQAIKTLQEQIRGFVKDL</sequence>
<dbReference type="GO" id="GO:0005506">
    <property type="term" value="F:iron ion binding"/>
    <property type="evidence" value="ECO:0007669"/>
    <property type="project" value="InterPro"/>
</dbReference>
<dbReference type="CDD" id="cd11058">
    <property type="entry name" value="CYP60B-like"/>
    <property type="match status" value="1"/>
</dbReference>
<feature type="region of interest" description="Disordered" evidence="9">
    <location>
        <begin position="688"/>
        <end position="708"/>
    </location>
</feature>
<keyword evidence="5" id="KW-0560">Oxidoreductase</keyword>
<evidence type="ECO:0000256" key="7">
    <source>
        <dbReference type="ARBA" id="ARBA00023033"/>
    </source>
</evidence>
<feature type="compositionally biased region" description="Polar residues" evidence="9">
    <location>
        <begin position="880"/>
        <end position="890"/>
    </location>
</feature>
<evidence type="ECO:0000313" key="11">
    <source>
        <dbReference type="EMBL" id="KAG4411065.1"/>
    </source>
</evidence>
<keyword evidence="7" id="KW-0503">Monooxygenase</keyword>
<dbReference type="SUPFAM" id="SSF53474">
    <property type="entry name" value="alpha/beta-Hydrolases"/>
    <property type="match status" value="2"/>
</dbReference>
<evidence type="ECO:0000256" key="6">
    <source>
        <dbReference type="ARBA" id="ARBA00023004"/>
    </source>
</evidence>
<dbReference type="InterPro" id="IPR036396">
    <property type="entry name" value="Cyt_P450_sf"/>
</dbReference>
<reference evidence="11" key="1">
    <citation type="submission" date="2021-02" db="EMBL/GenBank/DDBJ databases">
        <title>Genome sequence Cadophora malorum strain M34.</title>
        <authorList>
            <person name="Stefanovic E."/>
            <person name="Vu D."/>
            <person name="Scully C."/>
            <person name="Dijksterhuis J."/>
            <person name="Roader J."/>
            <person name="Houbraken J."/>
        </authorList>
    </citation>
    <scope>NUCLEOTIDE SEQUENCE</scope>
    <source>
        <strain evidence="11">M34</strain>
    </source>
</reference>
<keyword evidence="6 8" id="KW-0408">Iron</keyword>
<protein>
    <recommendedName>
        <fullName evidence="13">Cytochrome P450</fullName>
    </recommendedName>
</protein>
<keyword evidence="10" id="KW-1133">Transmembrane helix</keyword>